<dbReference type="EMBL" id="JBITLV010000002">
    <property type="protein sequence ID" value="MFI7586889.1"/>
    <property type="molecule type" value="Genomic_DNA"/>
</dbReference>
<name>A0ABW8AKI4_9ACTN</name>
<dbReference type="PROSITE" id="PS50110">
    <property type="entry name" value="RESPONSE_REGULATORY"/>
    <property type="match status" value="3"/>
</dbReference>
<keyword evidence="7" id="KW-0902">Two-component regulatory system</keyword>
<dbReference type="SMART" id="SM00388">
    <property type="entry name" value="HisKA"/>
    <property type="match status" value="1"/>
</dbReference>
<evidence type="ECO:0000256" key="6">
    <source>
        <dbReference type="ARBA" id="ARBA00022777"/>
    </source>
</evidence>
<sequence length="657" mass="71547">MRVLILDDSLTVRMDLLEAFDGAGWSSSPCETVAEARKLLSQEAFDVIVLDVVLPDGDGVDVLAEVRASPLNSGAVVLMLSGEAEVKDRVRGLRTGADAYVAKPYEIGYVLARARELVTARAPAGVETGAAPILVIDDSPTVCAQLVEVLEREGYRVEVAHTGEEGLRLAAARRPQAMLVDGVLPDIDGATVIRRMRLDAALRSVPCLMLTGSQQRNAELLALDAGADAFVRKEQDLTVAVAKLSALLRRGQADSGVEEPSSLLAPKKILIVSDGHAPFSKLLRGEGFEVVTARSGDEALELIGIEAVDCILVEEALPGPVDGHETCRRVKAVPSVRDVPMIMLAGAVGRTEREDRQALVEALAAGADDYLVASEEFGVVAARIRAQLRRRQVEDESRRIREELLYREIEAAEARADARIAQSRAAMVEELERKNRELEAFSYSVSHDLRAPLRSVDGFTHILLESVAEHLDDDGRHYADRVRAGVARMSEMIDDMLQLSRVGRAQLERQDVDLATVADSVLAELAEREPSRSVAVTVARPLPVSADPRLLRHVLENLLGNAWKFTSRRSDARIEVGAEDLPEGRAYFVRDNGGGFDMNHAEKLFVPFQRLHSESEYPGTGVGLATVNRVIERHGGRIWADSVLGEGATFRFTLPTP</sequence>
<dbReference type="InterPro" id="IPR003594">
    <property type="entry name" value="HATPase_dom"/>
</dbReference>
<dbReference type="Pfam" id="PF00072">
    <property type="entry name" value="Response_reg"/>
    <property type="match status" value="3"/>
</dbReference>
<feature type="domain" description="Histidine kinase" evidence="10">
    <location>
        <begin position="444"/>
        <end position="657"/>
    </location>
</feature>
<evidence type="ECO:0000256" key="3">
    <source>
        <dbReference type="ARBA" id="ARBA00012438"/>
    </source>
</evidence>
<comment type="catalytic activity">
    <reaction evidence="1">
        <text>ATP + protein L-histidine = ADP + protein N-phospho-L-histidine.</text>
        <dbReference type="EC" id="2.7.13.3"/>
    </reaction>
</comment>
<evidence type="ECO:0000313" key="13">
    <source>
        <dbReference type="Proteomes" id="UP001612915"/>
    </source>
</evidence>
<dbReference type="SUPFAM" id="SSF47384">
    <property type="entry name" value="Homodimeric domain of signal transducing histidine kinase"/>
    <property type="match status" value="1"/>
</dbReference>
<dbReference type="RefSeq" id="WP_398277481.1">
    <property type="nucleotide sequence ID" value="NZ_JBITLV010000002.1"/>
</dbReference>
<evidence type="ECO:0000256" key="5">
    <source>
        <dbReference type="ARBA" id="ARBA00022679"/>
    </source>
</evidence>
<dbReference type="InterPro" id="IPR050351">
    <property type="entry name" value="BphY/WalK/GraS-like"/>
</dbReference>
<feature type="modified residue" description="4-aspartylphosphate" evidence="9">
    <location>
        <position position="181"/>
    </location>
</feature>
<feature type="domain" description="Response regulatory" evidence="11">
    <location>
        <begin position="2"/>
        <end position="118"/>
    </location>
</feature>
<dbReference type="InterPro" id="IPR036890">
    <property type="entry name" value="HATPase_C_sf"/>
</dbReference>
<keyword evidence="6" id="KW-0418">Kinase</keyword>
<dbReference type="CDD" id="cd17574">
    <property type="entry name" value="REC_OmpR"/>
    <property type="match status" value="1"/>
</dbReference>
<evidence type="ECO:0000256" key="2">
    <source>
        <dbReference type="ARBA" id="ARBA00004236"/>
    </source>
</evidence>
<evidence type="ECO:0000259" key="11">
    <source>
        <dbReference type="PROSITE" id="PS50110"/>
    </source>
</evidence>
<proteinExistence type="predicted"/>
<dbReference type="Proteomes" id="UP001612915">
    <property type="component" value="Unassembled WGS sequence"/>
</dbReference>
<evidence type="ECO:0000259" key="10">
    <source>
        <dbReference type="PROSITE" id="PS50109"/>
    </source>
</evidence>
<keyword evidence="4 9" id="KW-0597">Phosphoprotein</keyword>
<evidence type="ECO:0000256" key="9">
    <source>
        <dbReference type="PROSITE-ProRule" id="PRU00169"/>
    </source>
</evidence>
<accession>A0ABW8AKI4</accession>
<comment type="subcellular location">
    <subcellularLocation>
        <location evidence="2">Cell membrane</location>
    </subcellularLocation>
</comment>
<dbReference type="CDD" id="cd00082">
    <property type="entry name" value="HisKA"/>
    <property type="match status" value="1"/>
</dbReference>
<dbReference type="SMART" id="SM00387">
    <property type="entry name" value="HATPase_c"/>
    <property type="match status" value="1"/>
</dbReference>
<dbReference type="SMART" id="SM00448">
    <property type="entry name" value="REC"/>
    <property type="match status" value="3"/>
</dbReference>
<comment type="caution">
    <text evidence="12">The sequence shown here is derived from an EMBL/GenBank/DDBJ whole genome shotgun (WGS) entry which is preliminary data.</text>
</comment>
<dbReference type="InterPro" id="IPR011006">
    <property type="entry name" value="CheY-like_superfamily"/>
</dbReference>
<dbReference type="PANTHER" id="PTHR42878:SF15">
    <property type="entry name" value="BACTERIOPHYTOCHROME"/>
    <property type="match status" value="1"/>
</dbReference>
<dbReference type="PROSITE" id="PS50109">
    <property type="entry name" value="HIS_KIN"/>
    <property type="match status" value="1"/>
</dbReference>
<dbReference type="Pfam" id="PF02518">
    <property type="entry name" value="HATPase_c"/>
    <property type="match status" value="1"/>
</dbReference>
<evidence type="ECO:0000313" key="12">
    <source>
        <dbReference type="EMBL" id="MFI7586889.1"/>
    </source>
</evidence>
<keyword evidence="5" id="KW-0808">Transferase</keyword>
<reference evidence="12 13" key="1">
    <citation type="submission" date="2024-10" db="EMBL/GenBank/DDBJ databases">
        <title>The Natural Products Discovery Center: Release of the First 8490 Sequenced Strains for Exploring Actinobacteria Biosynthetic Diversity.</title>
        <authorList>
            <person name="Kalkreuter E."/>
            <person name="Kautsar S.A."/>
            <person name="Yang D."/>
            <person name="Bader C.D."/>
            <person name="Teijaro C.N."/>
            <person name="Fluegel L."/>
            <person name="Davis C.M."/>
            <person name="Simpson J.R."/>
            <person name="Lauterbach L."/>
            <person name="Steele A.D."/>
            <person name="Gui C."/>
            <person name="Meng S."/>
            <person name="Li G."/>
            <person name="Viehrig K."/>
            <person name="Ye F."/>
            <person name="Su P."/>
            <person name="Kiefer A.F."/>
            <person name="Nichols A."/>
            <person name="Cepeda A.J."/>
            <person name="Yan W."/>
            <person name="Fan B."/>
            <person name="Jiang Y."/>
            <person name="Adhikari A."/>
            <person name="Zheng C.-J."/>
            <person name="Schuster L."/>
            <person name="Cowan T.M."/>
            <person name="Smanski M.J."/>
            <person name="Chevrette M.G."/>
            <person name="De Carvalho L.P.S."/>
            <person name="Shen B."/>
        </authorList>
    </citation>
    <scope>NUCLEOTIDE SEQUENCE [LARGE SCALE GENOMIC DNA]</scope>
    <source>
        <strain evidence="12 13">NPDC049639</strain>
    </source>
</reference>
<dbReference type="InterPro" id="IPR036097">
    <property type="entry name" value="HisK_dim/P_sf"/>
</dbReference>
<dbReference type="SUPFAM" id="SSF52172">
    <property type="entry name" value="CheY-like"/>
    <property type="match status" value="3"/>
</dbReference>
<dbReference type="InterPro" id="IPR001789">
    <property type="entry name" value="Sig_transdc_resp-reg_receiver"/>
</dbReference>
<gene>
    <name evidence="12" type="ORF">ACIB24_07420</name>
</gene>
<dbReference type="InterPro" id="IPR003661">
    <property type="entry name" value="HisK_dim/P_dom"/>
</dbReference>
<keyword evidence="13" id="KW-1185">Reference proteome</keyword>
<feature type="modified residue" description="4-aspartylphosphate" evidence="9">
    <location>
        <position position="51"/>
    </location>
</feature>
<evidence type="ECO:0000256" key="7">
    <source>
        <dbReference type="ARBA" id="ARBA00023012"/>
    </source>
</evidence>
<dbReference type="EC" id="2.7.13.3" evidence="3"/>
<comment type="caution">
    <text evidence="9">Lacks conserved residue(s) required for the propagation of feature annotation.</text>
</comment>
<dbReference type="Gene3D" id="3.40.50.2300">
    <property type="match status" value="3"/>
</dbReference>
<evidence type="ECO:0000256" key="4">
    <source>
        <dbReference type="ARBA" id="ARBA00022553"/>
    </source>
</evidence>
<evidence type="ECO:0000256" key="8">
    <source>
        <dbReference type="ARBA" id="ARBA00039401"/>
    </source>
</evidence>
<dbReference type="InterPro" id="IPR004358">
    <property type="entry name" value="Sig_transdc_His_kin-like_C"/>
</dbReference>
<feature type="domain" description="Response regulatory" evidence="11">
    <location>
        <begin position="132"/>
        <end position="248"/>
    </location>
</feature>
<dbReference type="Pfam" id="PF00512">
    <property type="entry name" value="HisKA"/>
    <property type="match status" value="1"/>
</dbReference>
<dbReference type="InterPro" id="IPR005467">
    <property type="entry name" value="His_kinase_dom"/>
</dbReference>
<dbReference type="SUPFAM" id="SSF55874">
    <property type="entry name" value="ATPase domain of HSP90 chaperone/DNA topoisomerase II/histidine kinase"/>
    <property type="match status" value="1"/>
</dbReference>
<protein>
    <recommendedName>
        <fullName evidence="8">Sensor-like histidine kinase SenX3</fullName>
        <ecNumber evidence="3">2.7.13.3</ecNumber>
    </recommendedName>
</protein>
<dbReference type="Gene3D" id="3.30.565.10">
    <property type="entry name" value="Histidine kinase-like ATPase, C-terminal domain"/>
    <property type="match status" value="1"/>
</dbReference>
<dbReference type="PRINTS" id="PR00344">
    <property type="entry name" value="BCTRLSENSOR"/>
</dbReference>
<dbReference type="PANTHER" id="PTHR42878">
    <property type="entry name" value="TWO-COMPONENT HISTIDINE KINASE"/>
    <property type="match status" value="1"/>
</dbReference>
<evidence type="ECO:0000256" key="1">
    <source>
        <dbReference type="ARBA" id="ARBA00000085"/>
    </source>
</evidence>
<feature type="domain" description="Response regulatory" evidence="11">
    <location>
        <begin position="268"/>
        <end position="388"/>
    </location>
</feature>
<dbReference type="Gene3D" id="1.10.287.130">
    <property type="match status" value="1"/>
</dbReference>
<organism evidence="12 13">
    <name type="scientific">Spongisporangium articulatum</name>
    <dbReference type="NCBI Taxonomy" id="3362603"/>
    <lineage>
        <taxon>Bacteria</taxon>
        <taxon>Bacillati</taxon>
        <taxon>Actinomycetota</taxon>
        <taxon>Actinomycetes</taxon>
        <taxon>Kineosporiales</taxon>
        <taxon>Kineosporiaceae</taxon>
        <taxon>Spongisporangium</taxon>
    </lineage>
</organism>